<keyword evidence="2" id="KW-0472">Membrane</keyword>
<protein>
    <recommendedName>
        <fullName evidence="5">UsfY protein</fullName>
    </recommendedName>
</protein>
<keyword evidence="4" id="KW-1185">Reference proteome</keyword>
<accession>A0A7K0DQ21</accession>
<dbReference type="RefSeq" id="WP_153343266.1">
    <property type="nucleotide sequence ID" value="NZ_WEGI01000007.1"/>
</dbReference>
<dbReference type="OrthoDB" id="4567060at2"/>
<name>A0A7K0DQ21_9NOCA</name>
<feature type="transmembrane region" description="Helical" evidence="2">
    <location>
        <begin position="67"/>
        <end position="86"/>
    </location>
</feature>
<feature type="region of interest" description="Disordered" evidence="1">
    <location>
        <begin position="1"/>
        <end position="32"/>
    </location>
</feature>
<dbReference type="Proteomes" id="UP000431401">
    <property type="component" value="Unassembled WGS sequence"/>
</dbReference>
<reference evidence="3 4" key="1">
    <citation type="submission" date="2019-10" db="EMBL/GenBank/DDBJ databases">
        <title>Nocardia macrotermitis sp. nov. and Nocardia aurantia sp. nov., isolated from the gut of fungus growing-termite Macrotermes natalensis.</title>
        <authorList>
            <person name="Benndorf R."/>
            <person name="Schwitalla J."/>
            <person name="Martin K."/>
            <person name="De Beer W."/>
            <person name="Kaster A.-K."/>
            <person name="Vollmers J."/>
            <person name="Poulsen M."/>
            <person name="Beemelmanns C."/>
        </authorList>
    </citation>
    <scope>NUCLEOTIDE SEQUENCE [LARGE SCALE GENOMIC DNA]</scope>
    <source>
        <strain evidence="3 4">RB56</strain>
    </source>
</reference>
<feature type="transmembrane region" description="Helical" evidence="2">
    <location>
        <begin position="40"/>
        <end position="61"/>
    </location>
</feature>
<dbReference type="EMBL" id="WEGI01000007">
    <property type="protein sequence ID" value="MQY27801.1"/>
    <property type="molecule type" value="Genomic_DNA"/>
</dbReference>
<evidence type="ECO:0000313" key="4">
    <source>
        <dbReference type="Proteomes" id="UP000431401"/>
    </source>
</evidence>
<evidence type="ECO:0000256" key="1">
    <source>
        <dbReference type="SAM" id="MobiDB-lite"/>
    </source>
</evidence>
<keyword evidence="2" id="KW-1133">Transmembrane helix</keyword>
<gene>
    <name evidence="3" type="ORF">NRB56_33840</name>
</gene>
<comment type="caution">
    <text evidence="3">The sequence shown here is derived from an EMBL/GenBank/DDBJ whole genome shotgun (WGS) entry which is preliminary data.</text>
</comment>
<organism evidence="3 4">
    <name type="scientific">Nocardia aurantia</name>
    <dbReference type="NCBI Taxonomy" id="2585199"/>
    <lineage>
        <taxon>Bacteria</taxon>
        <taxon>Bacillati</taxon>
        <taxon>Actinomycetota</taxon>
        <taxon>Actinomycetes</taxon>
        <taxon>Mycobacteriales</taxon>
        <taxon>Nocardiaceae</taxon>
        <taxon>Nocardia</taxon>
    </lineage>
</organism>
<sequence>MTRPDARPFARIPGSYRSRRAEPTRTHAGQGLEDNKNVPALVLCFLGVVALGTALTAAGYGFAGWSIVAGIICAVCLVAGVTWLVIEGRRTSAAEPDRQGH</sequence>
<evidence type="ECO:0008006" key="5">
    <source>
        <dbReference type="Google" id="ProtNLM"/>
    </source>
</evidence>
<evidence type="ECO:0000313" key="3">
    <source>
        <dbReference type="EMBL" id="MQY27801.1"/>
    </source>
</evidence>
<proteinExistence type="predicted"/>
<dbReference type="AlphaFoldDB" id="A0A7K0DQ21"/>
<evidence type="ECO:0000256" key="2">
    <source>
        <dbReference type="SAM" id="Phobius"/>
    </source>
</evidence>
<keyword evidence="2" id="KW-0812">Transmembrane</keyword>